<keyword evidence="4 5" id="KW-0539">Nucleus</keyword>
<evidence type="ECO:0000256" key="1">
    <source>
        <dbReference type="ARBA" id="ARBA00004123"/>
    </source>
</evidence>
<sequence>MTDLGTIECSSSNCNGSSEENPRKDPVKKSTTTPFSIDTLLSLRQSSDEDENSAVGNTASNSGNETEMDCTNEGFHASQVEKDDRKKRPRTAFTAIQIKALEAEFEKNKYLSVGKRLQLSKTLRLSETQIKIWFQNRRTKWKRKYTNELEILAQQYCSSLGVVAPRPMFLGDRLWFFNCPSTTFPTAQPLTRNVPHLYQPMPGCSMVYCNPADHR</sequence>
<dbReference type="EMBL" id="QKKF02025284">
    <property type="protein sequence ID" value="RZF37124.1"/>
    <property type="molecule type" value="Genomic_DNA"/>
</dbReference>
<comment type="caution">
    <text evidence="9">The sequence shown here is derived from an EMBL/GenBank/DDBJ whole genome shotgun (WGS) entry which is preliminary data.</text>
</comment>
<reference evidence="9 10" key="1">
    <citation type="journal article" date="2017" name="Gigascience">
        <title>Genome sequence of the small brown planthopper, Laodelphax striatellus.</title>
        <authorList>
            <person name="Zhu J."/>
            <person name="Jiang F."/>
            <person name="Wang X."/>
            <person name="Yang P."/>
            <person name="Bao Y."/>
            <person name="Zhao W."/>
            <person name="Wang W."/>
            <person name="Lu H."/>
            <person name="Wang Q."/>
            <person name="Cui N."/>
            <person name="Li J."/>
            <person name="Chen X."/>
            <person name="Luo L."/>
            <person name="Yu J."/>
            <person name="Kang L."/>
            <person name="Cui F."/>
        </authorList>
    </citation>
    <scope>NUCLEOTIDE SEQUENCE [LARGE SCALE GENOMIC DNA]</scope>
    <source>
        <strain evidence="9">Lst14</strain>
    </source>
</reference>
<evidence type="ECO:0000259" key="8">
    <source>
        <dbReference type="PROSITE" id="PS50071"/>
    </source>
</evidence>
<dbReference type="SMART" id="SM00389">
    <property type="entry name" value="HOX"/>
    <property type="match status" value="1"/>
</dbReference>
<comment type="subcellular location">
    <subcellularLocation>
        <location evidence="1 5 6">Nucleus</location>
    </subcellularLocation>
</comment>
<dbReference type="PROSITE" id="PS00027">
    <property type="entry name" value="HOMEOBOX_1"/>
    <property type="match status" value="1"/>
</dbReference>
<organism evidence="9 10">
    <name type="scientific">Laodelphax striatellus</name>
    <name type="common">Small brown planthopper</name>
    <name type="synonym">Delphax striatella</name>
    <dbReference type="NCBI Taxonomy" id="195883"/>
    <lineage>
        <taxon>Eukaryota</taxon>
        <taxon>Metazoa</taxon>
        <taxon>Ecdysozoa</taxon>
        <taxon>Arthropoda</taxon>
        <taxon>Hexapoda</taxon>
        <taxon>Insecta</taxon>
        <taxon>Pterygota</taxon>
        <taxon>Neoptera</taxon>
        <taxon>Paraneoptera</taxon>
        <taxon>Hemiptera</taxon>
        <taxon>Auchenorrhyncha</taxon>
        <taxon>Fulgoroidea</taxon>
        <taxon>Delphacidae</taxon>
        <taxon>Criomorphinae</taxon>
        <taxon>Laodelphax</taxon>
    </lineage>
</organism>
<dbReference type="STRING" id="195883.A0A482WUE3"/>
<dbReference type="InterPro" id="IPR017970">
    <property type="entry name" value="Homeobox_CS"/>
</dbReference>
<keyword evidence="2 5" id="KW-0238">DNA-binding</keyword>
<dbReference type="Pfam" id="PF00046">
    <property type="entry name" value="Homeodomain"/>
    <property type="match status" value="1"/>
</dbReference>
<keyword evidence="10" id="KW-1185">Reference proteome</keyword>
<proteinExistence type="predicted"/>
<dbReference type="CDD" id="cd00086">
    <property type="entry name" value="homeodomain"/>
    <property type="match status" value="1"/>
</dbReference>
<evidence type="ECO:0000313" key="9">
    <source>
        <dbReference type="EMBL" id="RZF37124.1"/>
    </source>
</evidence>
<feature type="domain" description="Homeobox" evidence="8">
    <location>
        <begin position="84"/>
        <end position="144"/>
    </location>
</feature>
<accession>A0A482WUE3</accession>
<evidence type="ECO:0000256" key="3">
    <source>
        <dbReference type="ARBA" id="ARBA00023155"/>
    </source>
</evidence>
<dbReference type="PROSITE" id="PS50071">
    <property type="entry name" value="HOMEOBOX_2"/>
    <property type="match status" value="1"/>
</dbReference>
<evidence type="ECO:0000256" key="6">
    <source>
        <dbReference type="RuleBase" id="RU000682"/>
    </source>
</evidence>
<feature type="region of interest" description="Disordered" evidence="7">
    <location>
        <begin position="1"/>
        <end position="70"/>
    </location>
</feature>
<dbReference type="PANTHER" id="PTHR24339:SF30">
    <property type="entry name" value="LATERAL MUSCLES SCARCER, ISOFORM B"/>
    <property type="match status" value="1"/>
</dbReference>
<dbReference type="InterPro" id="IPR001356">
    <property type="entry name" value="HD"/>
</dbReference>
<dbReference type="GO" id="GO:0005634">
    <property type="term" value="C:nucleus"/>
    <property type="evidence" value="ECO:0007669"/>
    <property type="project" value="UniProtKB-SubCell"/>
</dbReference>
<dbReference type="Gene3D" id="1.10.10.60">
    <property type="entry name" value="Homeodomain-like"/>
    <property type="match status" value="1"/>
</dbReference>
<dbReference type="GO" id="GO:0000981">
    <property type="term" value="F:DNA-binding transcription factor activity, RNA polymerase II-specific"/>
    <property type="evidence" value="ECO:0007669"/>
    <property type="project" value="InterPro"/>
</dbReference>
<dbReference type="GO" id="GO:0000978">
    <property type="term" value="F:RNA polymerase II cis-regulatory region sequence-specific DNA binding"/>
    <property type="evidence" value="ECO:0007669"/>
    <property type="project" value="TreeGrafter"/>
</dbReference>
<dbReference type="AlphaFoldDB" id="A0A482WUE3"/>
<feature type="DNA-binding region" description="Homeobox" evidence="5">
    <location>
        <begin position="86"/>
        <end position="145"/>
    </location>
</feature>
<feature type="compositionally biased region" description="Low complexity" evidence="7">
    <location>
        <begin position="8"/>
        <end position="19"/>
    </location>
</feature>
<keyword evidence="3 5" id="KW-0371">Homeobox</keyword>
<evidence type="ECO:0000256" key="5">
    <source>
        <dbReference type="PROSITE-ProRule" id="PRU00108"/>
    </source>
</evidence>
<dbReference type="SMR" id="A0A482WUE3"/>
<evidence type="ECO:0000256" key="2">
    <source>
        <dbReference type="ARBA" id="ARBA00023125"/>
    </source>
</evidence>
<dbReference type="GO" id="GO:0007420">
    <property type="term" value="P:brain development"/>
    <property type="evidence" value="ECO:0007669"/>
    <property type="project" value="TreeGrafter"/>
</dbReference>
<evidence type="ECO:0000256" key="7">
    <source>
        <dbReference type="SAM" id="MobiDB-lite"/>
    </source>
</evidence>
<dbReference type="InterPro" id="IPR050877">
    <property type="entry name" value="EMX-VAX-Noto_Homeobox_TFs"/>
</dbReference>
<dbReference type="SUPFAM" id="SSF46689">
    <property type="entry name" value="Homeodomain-like"/>
    <property type="match status" value="1"/>
</dbReference>
<gene>
    <name evidence="9" type="ORF">LSTR_LSTR015314</name>
</gene>
<evidence type="ECO:0000256" key="4">
    <source>
        <dbReference type="ARBA" id="ARBA00023242"/>
    </source>
</evidence>
<dbReference type="Proteomes" id="UP000291343">
    <property type="component" value="Unassembled WGS sequence"/>
</dbReference>
<dbReference type="InterPro" id="IPR020479">
    <property type="entry name" value="HD_metazoa"/>
</dbReference>
<dbReference type="InParanoid" id="A0A482WUE3"/>
<name>A0A482WUE3_LAOST</name>
<dbReference type="PANTHER" id="PTHR24339">
    <property type="entry name" value="HOMEOBOX PROTEIN EMX-RELATED"/>
    <property type="match status" value="1"/>
</dbReference>
<protein>
    <recommendedName>
        <fullName evidence="8">Homeobox domain-containing protein</fullName>
    </recommendedName>
</protein>
<dbReference type="OrthoDB" id="6159439at2759"/>
<dbReference type="GO" id="GO:0030182">
    <property type="term" value="P:neuron differentiation"/>
    <property type="evidence" value="ECO:0007669"/>
    <property type="project" value="TreeGrafter"/>
</dbReference>
<dbReference type="PRINTS" id="PR00024">
    <property type="entry name" value="HOMEOBOX"/>
</dbReference>
<feature type="compositionally biased region" description="Polar residues" evidence="7">
    <location>
        <begin position="54"/>
        <end position="65"/>
    </location>
</feature>
<dbReference type="InterPro" id="IPR009057">
    <property type="entry name" value="Homeodomain-like_sf"/>
</dbReference>
<evidence type="ECO:0000313" key="10">
    <source>
        <dbReference type="Proteomes" id="UP000291343"/>
    </source>
</evidence>